<sequence>MIEILLVNLFLFVGAFVQGIIGYGLGILSVPLVFMVMPSMIPAPMIFNSIFLCLIIATDNKNYIDSNILKWPIVGALVGTATAASVLAGVEERTFALVFSSMLLVLISLSVLKVKLPINVSSSTTAGFFSALSGTITAIGGPPIALLWQNLPPQVIRANMSVFFIASSIIALVALFLIGKFGWAEIKLSAATLPGVIVGFYSSKLIVNRIPAQQVRLGILLMSTLSSLFLFFKYF</sequence>
<organism evidence="9 10">
    <name type="scientific">Catenovulum agarivorans DS-2</name>
    <dbReference type="NCBI Taxonomy" id="1328313"/>
    <lineage>
        <taxon>Bacteria</taxon>
        <taxon>Pseudomonadati</taxon>
        <taxon>Pseudomonadota</taxon>
        <taxon>Gammaproteobacteria</taxon>
        <taxon>Alteromonadales</taxon>
        <taxon>Alteromonadaceae</taxon>
        <taxon>Catenovulum</taxon>
    </lineage>
</organism>
<keyword evidence="7 8" id="KW-0472">Membrane</keyword>
<dbReference type="STRING" id="1328313.DS2_08710"/>
<dbReference type="GO" id="GO:0005886">
    <property type="term" value="C:plasma membrane"/>
    <property type="evidence" value="ECO:0007669"/>
    <property type="project" value="UniProtKB-SubCell"/>
</dbReference>
<evidence type="ECO:0000256" key="1">
    <source>
        <dbReference type="ARBA" id="ARBA00004651"/>
    </source>
</evidence>
<evidence type="ECO:0000256" key="3">
    <source>
        <dbReference type="ARBA" id="ARBA00022448"/>
    </source>
</evidence>
<evidence type="ECO:0000256" key="6">
    <source>
        <dbReference type="ARBA" id="ARBA00022989"/>
    </source>
</evidence>
<dbReference type="OrthoDB" id="5472127at2"/>
<keyword evidence="6 8" id="KW-1133">Transmembrane helix</keyword>
<accession>W7QN13</accession>
<comment type="similarity">
    <text evidence="2 8">Belongs to the 4-toluene sulfonate uptake permease (TSUP) (TC 2.A.102) family.</text>
</comment>
<evidence type="ECO:0000256" key="8">
    <source>
        <dbReference type="RuleBase" id="RU363041"/>
    </source>
</evidence>
<feature type="transmembrane region" description="Helical" evidence="8">
    <location>
        <begin position="126"/>
        <end position="148"/>
    </location>
</feature>
<gene>
    <name evidence="9" type="ORF">DS2_08710</name>
</gene>
<dbReference type="Pfam" id="PF01925">
    <property type="entry name" value="TauE"/>
    <property type="match status" value="1"/>
</dbReference>
<feature type="transmembrane region" description="Helical" evidence="8">
    <location>
        <begin position="68"/>
        <end position="88"/>
    </location>
</feature>
<evidence type="ECO:0000256" key="4">
    <source>
        <dbReference type="ARBA" id="ARBA00022475"/>
    </source>
</evidence>
<protein>
    <recommendedName>
        <fullName evidence="8">Probable membrane transporter protein</fullName>
    </recommendedName>
</protein>
<proteinExistence type="inferred from homology"/>
<dbReference type="PANTHER" id="PTHR30269:SF37">
    <property type="entry name" value="MEMBRANE TRANSPORTER PROTEIN"/>
    <property type="match status" value="1"/>
</dbReference>
<dbReference type="EMBL" id="ARZY01000013">
    <property type="protein sequence ID" value="EWH10342.1"/>
    <property type="molecule type" value="Genomic_DNA"/>
</dbReference>
<feature type="transmembrane region" description="Helical" evidence="8">
    <location>
        <begin position="94"/>
        <end position="114"/>
    </location>
</feature>
<dbReference type="eggNOG" id="COG0730">
    <property type="taxonomic scope" value="Bacteria"/>
</dbReference>
<dbReference type="InterPro" id="IPR002781">
    <property type="entry name" value="TM_pro_TauE-like"/>
</dbReference>
<keyword evidence="3" id="KW-0813">Transport</keyword>
<evidence type="ECO:0000256" key="5">
    <source>
        <dbReference type="ARBA" id="ARBA00022692"/>
    </source>
</evidence>
<dbReference type="Proteomes" id="UP000019276">
    <property type="component" value="Unassembled WGS sequence"/>
</dbReference>
<evidence type="ECO:0000313" key="9">
    <source>
        <dbReference type="EMBL" id="EWH10342.1"/>
    </source>
</evidence>
<comment type="caution">
    <text evidence="9">The sequence shown here is derived from an EMBL/GenBank/DDBJ whole genome shotgun (WGS) entry which is preliminary data.</text>
</comment>
<feature type="transmembrane region" description="Helical" evidence="8">
    <location>
        <begin position="5"/>
        <end position="26"/>
    </location>
</feature>
<feature type="transmembrane region" description="Helical" evidence="8">
    <location>
        <begin position="32"/>
        <end position="56"/>
    </location>
</feature>
<evidence type="ECO:0000256" key="7">
    <source>
        <dbReference type="ARBA" id="ARBA00023136"/>
    </source>
</evidence>
<feature type="transmembrane region" description="Helical" evidence="8">
    <location>
        <begin position="160"/>
        <end position="179"/>
    </location>
</feature>
<dbReference type="PATRIC" id="fig|1328313.3.peg.1780"/>
<keyword evidence="5 8" id="KW-0812">Transmembrane</keyword>
<keyword evidence="10" id="KW-1185">Reference proteome</keyword>
<dbReference type="InterPro" id="IPR052017">
    <property type="entry name" value="TSUP"/>
</dbReference>
<keyword evidence="4 8" id="KW-1003">Cell membrane</keyword>
<comment type="subcellular location">
    <subcellularLocation>
        <location evidence="1 8">Cell membrane</location>
        <topology evidence="1 8">Multi-pass membrane protein</topology>
    </subcellularLocation>
</comment>
<evidence type="ECO:0000256" key="2">
    <source>
        <dbReference type="ARBA" id="ARBA00009142"/>
    </source>
</evidence>
<reference evidence="9 10" key="1">
    <citation type="journal article" date="2014" name="Genome Announc.">
        <title>Draft Genome Sequence of the Agar-Degrading Bacterium Catenovulum sp. Strain DS-2, Isolated from Intestines of Haliotis diversicolor.</title>
        <authorList>
            <person name="Shan D."/>
            <person name="Li X."/>
            <person name="Gu Z."/>
            <person name="Wei G."/>
            <person name="Gao Z."/>
            <person name="Shao Z."/>
        </authorList>
    </citation>
    <scope>NUCLEOTIDE SEQUENCE [LARGE SCALE GENOMIC DNA]</scope>
    <source>
        <strain evidence="9 10">DS-2</strain>
    </source>
</reference>
<name>W7QN13_9ALTE</name>
<dbReference type="AlphaFoldDB" id="W7QN13"/>
<dbReference type="PANTHER" id="PTHR30269">
    <property type="entry name" value="TRANSMEMBRANE PROTEIN YFCA"/>
    <property type="match status" value="1"/>
</dbReference>
<evidence type="ECO:0000313" key="10">
    <source>
        <dbReference type="Proteomes" id="UP000019276"/>
    </source>
</evidence>
<feature type="transmembrane region" description="Helical" evidence="8">
    <location>
        <begin position="215"/>
        <end position="232"/>
    </location>
</feature>